<comment type="caution">
    <text evidence="1">The sequence shown here is derived from an EMBL/GenBank/DDBJ whole genome shotgun (WGS) entry which is preliminary data.</text>
</comment>
<dbReference type="AlphaFoldDB" id="A0A917P7E0"/>
<protein>
    <submittedName>
        <fullName evidence="1">Uncharacterized protein</fullName>
    </submittedName>
</protein>
<evidence type="ECO:0000313" key="1">
    <source>
        <dbReference type="EMBL" id="GGJ65399.1"/>
    </source>
</evidence>
<dbReference type="RefSeq" id="WP_268248764.1">
    <property type="nucleotide sequence ID" value="NZ_BMQA01000085.1"/>
</dbReference>
<proteinExistence type="predicted"/>
<reference evidence="1" key="2">
    <citation type="submission" date="2020-09" db="EMBL/GenBank/DDBJ databases">
        <authorList>
            <person name="Sun Q."/>
            <person name="Ohkuma M."/>
        </authorList>
    </citation>
    <scope>NUCLEOTIDE SEQUENCE</scope>
    <source>
        <strain evidence="1">JCM 3086</strain>
    </source>
</reference>
<evidence type="ECO:0000313" key="2">
    <source>
        <dbReference type="Proteomes" id="UP000657574"/>
    </source>
</evidence>
<sequence>MEPTATRNCPHCQQPVTIVALLATPEAARPAIPGPGVVPLRRTP</sequence>
<keyword evidence="2" id="KW-1185">Reference proteome</keyword>
<accession>A0A917P7E0</accession>
<gene>
    <name evidence="1" type="ORF">GCM10010121_090020</name>
</gene>
<dbReference type="EMBL" id="BMQA01000085">
    <property type="protein sequence ID" value="GGJ65399.1"/>
    <property type="molecule type" value="Genomic_DNA"/>
</dbReference>
<name>A0A917P7E0_9ACTN</name>
<reference evidence="1" key="1">
    <citation type="journal article" date="2014" name="Int. J. Syst. Evol. Microbiol.">
        <title>Complete genome sequence of Corynebacterium casei LMG S-19264T (=DSM 44701T), isolated from a smear-ripened cheese.</title>
        <authorList>
            <consortium name="US DOE Joint Genome Institute (JGI-PGF)"/>
            <person name="Walter F."/>
            <person name="Albersmeier A."/>
            <person name="Kalinowski J."/>
            <person name="Ruckert C."/>
        </authorList>
    </citation>
    <scope>NUCLEOTIDE SEQUENCE</scope>
    <source>
        <strain evidence="1">JCM 3086</strain>
    </source>
</reference>
<organism evidence="1 2">
    <name type="scientific">Streptomyces brasiliensis</name>
    <dbReference type="NCBI Taxonomy" id="1954"/>
    <lineage>
        <taxon>Bacteria</taxon>
        <taxon>Bacillati</taxon>
        <taxon>Actinomycetota</taxon>
        <taxon>Actinomycetes</taxon>
        <taxon>Kitasatosporales</taxon>
        <taxon>Streptomycetaceae</taxon>
        <taxon>Streptomyces</taxon>
    </lineage>
</organism>
<dbReference type="Proteomes" id="UP000657574">
    <property type="component" value="Unassembled WGS sequence"/>
</dbReference>